<proteinExistence type="predicted"/>
<comment type="caution">
    <text evidence="2">The sequence shown here is derived from an EMBL/GenBank/DDBJ whole genome shotgun (WGS) entry which is preliminary data.</text>
</comment>
<evidence type="ECO:0000313" key="3">
    <source>
        <dbReference type="Proteomes" id="UP000583944"/>
    </source>
</evidence>
<dbReference type="GO" id="GO:0008270">
    <property type="term" value="F:zinc ion binding"/>
    <property type="evidence" value="ECO:0007669"/>
    <property type="project" value="InterPro"/>
</dbReference>
<gene>
    <name evidence="2" type="ORF">ECC02_004997</name>
</gene>
<dbReference type="GO" id="GO:0003676">
    <property type="term" value="F:nucleic acid binding"/>
    <property type="evidence" value="ECO:0007669"/>
    <property type="project" value="InterPro"/>
</dbReference>
<name>A0A7J6Y6F7_TRYCR</name>
<dbReference type="SMART" id="SM00451">
    <property type="entry name" value="ZnF_U1"/>
    <property type="match status" value="5"/>
</dbReference>
<feature type="domain" description="U1-type" evidence="1">
    <location>
        <begin position="12"/>
        <end position="44"/>
    </location>
</feature>
<dbReference type="VEuPathDB" id="TriTrypDB:BCY84_21143"/>
<feature type="domain" description="U1-type" evidence="1">
    <location>
        <begin position="348"/>
        <end position="389"/>
    </location>
</feature>
<accession>A0A7J6Y6F7</accession>
<dbReference type="AlphaFoldDB" id="A0A7J6Y6F7"/>
<feature type="domain" description="U1-type" evidence="1">
    <location>
        <begin position="71"/>
        <end position="106"/>
    </location>
</feature>
<feature type="domain" description="U1-type" evidence="1">
    <location>
        <begin position="237"/>
        <end position="270"/>
    </location>
</feature>
<dbReference type="InterPro" id="IPR003604">
    <property type="entry name" value="Matrin/U1-like-C_Znf_C2H2"/>
</dbReference>
<feature type="domain" description="U1-type" evidence="1">
    <location>
        <begin position="125"/>
        <end position="157"/>
    </location>
</feature>
<dbReference type="VEuPathDB" id="TriTrypDB:ECC02_004997"/>
<evidence type="ECO:0000259" key="1">
    <source>
        <dbReference type="SMART" id="SM00451"/>
    </source>
</evidence>
<sequence length="463" mass="51852">MKILLEEASVGLIDEFCILCNVWLAGNVSQHTHGEKHLRWSEAAQAVFRQTAPAACVLAATLLRRVVEGEVRDHYCSRCSQHVGGKFRQAIHHLDSRRHHRKEEKQTSLVSTVIKEASLHSDGFVQGVFCSMCLCVVPVQQEKHLLSKRHQRNLRAAMSSASQTEAAEARQEMWVELLQPLHGNICCSCAAYVPAEDIMQHFTSERHKRAHSFALGIKDKDGDKGLRGLLENAEEHAVDRYCSVCDVTLRASMRTQHAQGKRHNMELLKAYRDPEGHIKLWRERFIASLAKERGQFPNVDNTMPTVEVPSAPLDSLTSVAPTSATPEKCPQEASGTCLLADMPLLFFFINGLCILCDCVVTPQSTGLVATPVGKEHCRTPKHKEALDAFVFQQREMGQVDAATAWAARWYKDAFGALREECASWRECAERLSLYTSDDFMKLLQDDLRADAFVEAVSLLWTAS</sequence>
<dbReference type="Proteomes" id="UP000583944">
    <property type="component" value="Unassembled WGS sequence"/>
</dbReference>
<dbReference type="EMBL" id="JABDHM010000031">
    <property type="protein sequence ID" value="KAF5222016.1"/>
    <property type="molecule type" value="Genomic_DNA"/>
</dbReference>
<evidence type="ECO:0000313" key="2">
    <source>
        <dbReference type="EMBL" id="KAF5222016.1"/>
    </source>
</evidence>
<organism evidence="2 3">
    <name type="scientific">Trypanosoma cruzi</name>
    <dbReference type="NCBI Taxonomy" id="5693"/>
    <lineage>
        <taxon>Eukaryota</taxon>
        <taxon>Discoba</taxon>
        <taxon>Euglenozoa</taxon>
        <taxon>Kinetoplastea</taxon>
        <taxon>Metakinetoplastina</taxon>
        <taxon>Trypanosomatida</taxon>
        <taxon>Trypanosomatidae</taxon>
        <taxon>Trypanosoma</taxon>
        <taxon>Schizotrypanum</taxon>
    </lineage>
</organism>
<reference evidence="2 3" key="1">
    <citation type="journal article" date="2019" name="Genome Biol. Evol.">
        <title>Nanopore Sequencing Significantly Improves Genome Assembly of the Protozoan Parasite Trypanosoma cruzi.</title>
        <authorList>
            <person name="Diaz-Viraque F."/>
            <person name="Pita S."/>
            <person name="Greif G."/>
            <person name="de Souza R.C.M."/>
            <person name="Iraola G."/>
            <person name="Robello C."/>
        </authorList>
    </citation>
    <scope>NUCLEOTIDE SEQUENCE [LARGE SCALE GENOMIC DNA]</scope>
    <source>
        <strain evidence="2 3">Berenice</strain>
    </source>
</reference>
<protein>
    <recommendedName>
        <fullName evidence="1">U1-type domain-containing protein</fullName>
    </recommendedName>
</protein>